<name>A0A9W7GUW7_HIBTR</name>
<keyword evidence="3" id="KW-1133">Transmembrane helix</keyword>
<dbReference type="EMBL" id="BSYR01000003">
    <property type="protein sequence ID" value="GMI64511.1"/>
    <property type="molecule type" value="Genomic_DNA"/>
</dbReference>
<evidence type="ECO:0000313" key="5">
    <source>
        <dbReference type="Proteomes" id="UP001165190"/>
    </source>
</evidence>
<dbReference type="PANTHER" id="PTHR11689:SF67">
    <property type="entry name" value="CHLORIDE CHANNEL PROTEIN CLC-A"/>
    <property type="match status" value="1"/>
</dbReference>
<gene>
    <name evidence="4" type="ORF">HRI_000120400</name>
</gene>
<accession>A0A9W7GUW7</accession>
<keyword evidence="1" id="KW-0677">Repeat</keyword>
<dbReference type="GO" id="GO:0009671">
    <property type="term" value="F:nitrate:proton symporter activity"/>
    <property type="evidence" value="ECO:0007669"/>
    <property type="project" value="TreeGrafter"/>
</dbReference>
<evidence type="ECO:0000313" key="4">
    <source>
        <dbReference type="EMBL" id="GMI64511.1"/>
    </source>
</evidence>
<dbReference type="PANTHER" id="PTHR11689">
    <property type="entry name" value="CHLORIDE CHANNEL PROTEIN CLC FAMILY MEMBER"/>
    <property type="match status" value="1"/>
</dbReference>
<reference evidence="4" key="1">
    <citation type="submission" date="2023-05" db="EMBL/GenBank/DDBJ databases">
        <title>Genome and transcriptome analyses reveal genes involved in the formation of fine ridges on petal epidermal cells in Hibiscus trionum.</title>
        <authorList>
            <person name="Koshimizu S."/>
            <person name="Masuda S."/>
            <person name="Ishii T."/>
            <person name="Shirasu K."/>
            <person name="Hoshino A."/>
            <person name="Arita M."/>
        </authorList>
    </citation>
    <scope>NUCLEOTIDE SEQUENCE</scope>
    <source>
        <strain evidence="4">Hamamatsu line</strain>
    </source>
</reference>
<evidence type="ECO:0000256" key="3">
    <source>
        <dbReference type="SAM" id="Phobius"/>
    </source>
</evidence>
<dbReference type="OrthoDB" id="1001558at2759"/>
<dbReference type="InterPro" id="IPR014743">
    <property type="entry name" value="Cl-channel_core"/>
</dbReference>
<evidence type="ECO:0000256" key="2">
    <source>
        <dbReference type="ARBA" id="ARBA00023122"/>
    </source>
</evidence>
<dbReference type="InterPro" id="IPR051280">
    <property type="entry name" value="Cl-channel/antiporter"/>
</dbReference>
<evidence type="ECO:0000256" key="1">
    <source>
        <dbReference type="ARBA" id="ARBA00022737"/>
    </source>
</evidence>
<dbReference type="GO" id="GO:0009705">
    <property type="term" value="C:plant-type vacuole membrane"/>
    <property type="evidence" value="ECO:0007669"/>
    <property type="project" value="TreeGrafter"/>
</dbReference>
<organism evidence="4 5">
    <name type="scientific">Hibiscus trionum</name>
    <name type="common">Flower of an hour</name>
    <dbReference type="NCBI Taxonomy" id="183268"/>
    <lineage>
        <taxon>Eukaryota</taxon>
        <taxon>Viridiplantae</taxon>
        <taxon>Streptophyta</taxon>
        <taxon>Embryophyta</taxon>
        <taxon>Tracheophyta</taxon>
        <taxon>Spermatophyta</taxon>
        <taxon>Magnoliopsida</taxon>
        <taxon>eudicotyledons</taxon>
        <taxon>Gunneridae</taxon>
        <taxon>Pentapetalae</taxon>
        <taxon>rosids</taxon>
        <taxon>malvids</taxon>
        <taxon>Malvales</taxon>
        <taxon>Malvaceae</taxon>
        <taxon>Malvoideae</taxon>
        <taxon>Hibiscus</taxon>
    </lineage>
</organism>
<keyword evidence="3" id="KW-0472">Membrane</keyword>
<keyword evidence="2" id="KW-0129">CBS domain</keyword>
<dbReference type="Proteomes" id="UP001165190">
    <property type="component" value="Unassembled WGS sequence"/>
</dbReference>
<dbReference type="SUPFAM" id="SSF81340">
    <property type="entry name" value="Clc chloride channel"/>
    <property type="match status" value="1"/>
</dbReference>
<proteinExistence type="predicted"/>
<comment type="caution">
    <text evidence="4">The sequence shown here is derived from an EMBL/GenBank/DDBJ whole genome shotgun (WGS) entry which is preliminary data.</text>
</comment>
<keyword evidence="5" id="KW-1185">Reference proteome</keyword>
<keyword evidence="3" id="KW-0812">Transmembrane</keyword>
<dbReference type="AlphaFoldDB" id="A0A9W7GUW7"/>
<protein>
    <submittedName>
        <fullName evidence="4">CHLORIDE CHANNEL-A, chloride channel A, CHLORIDE CHANNEL A</fullName>
    </submittedName>
</protein>
<sequence length="104" mass="11870">MVAIVDESLVGASVSHIESLNYEINENDLFKHDWRSRSKVQVLQYIFLKWLLTFLVGLLTGLNATLINLAIENIAGYKLLAIVSFIQEESTYLGWLFSPLSIFY</sequence>
<feature type="transmembrane region" description="Helical" evidence="3">
    <location>
        <begin position="47"/>
        <end position="71"/>
    </location>
</feature>